<sequence>MKTMTICSLTIAALALTPLAASAGDHGHGHHHKDKGHHHKERGHHYSRDRVIVVKEGYRHRGPAPRHRSYQRDNLAKIATFAVLAGVTYAIVDNVYYKQRGDRYEYVAQPPAGSYRVLEGR</sequence>
<feature type="signal peptide" evidence="2">
    <location>
        <begin position="1"/>
        <end position="23"/>
    </location>
</feature>
<reference evidence="3 4" key="1">
    <citation type="journal article" date="2012" name="J. Bacteriol.">
        <title>Genome Sequence of Gallaecimonas xiamenensis Type Strain 3-C-1.</title>
        <authorList>
            <person name="Lai Q."/>
            <person name="Wang L."/>
            <person name="Wang W."/>
            <person name="Shao Z."/>
        </authorList>
    </citation>
    <scope>NUCLEOTIDE SEQUENCE [LARGE SCALE GENOMIC DNA]</scope>
    <source>
        <strain evidence="3 4">3-C-1</strain>
    </source>
</reference>
<dbReference type="RefSeq" id="WP_008483039.1">
    <property type="nucleotide sequence ID" value="NZ_AMRI01000004.1"/>
</dbReference>
<feature type="compositionally biased region" description="Basic residues" evidence="1">
    <location>
        <begin position="28"/>
        <end position="43"/>
    </location>
</feature>
<keyword evidence="2" id="KW-0732">Signal</keyword>
<dbReference type="PATRIC" id="fig|745411.4.peg.760"/>
<name>K2JN76_9GAMM</name>
<feature type="chain" id="PRO_5003861568" evidence="2">
    <location>
        <begin position="24"/>
        <end position="121"/>
    </location>
</feature>
<dbReference type="AlphaFoldDB" id="K2JN76"/>
<comment type="caution">
    <text evidence="3">The sequence shown here is derived from an EMBL/GenBank/DDBJ whole genome shotgun (WGS) entry which is preliminary data.</text>
</comment>
<dbReference type="EMBL" id="AMRI01000004">
    <property type="protein sequence ID" value="EKE76698.1"/>
    <property type="molecule type" value="Genomic_DNA"/>
</dbReference>
<accession>K2JN76</accession>
<evidence type="ECO:0000313" key="3">
    <source>
        <dbReference type="EMBL" id="EKE76698.1"/>
    </source>
</evidence>
<keyword evidence="4" id="KW-1185">Reference proteome</keyword>
<dbReference type="STRING" id="745411.B3C1_03855"/>
<feature type="region of interest" description="Disordered" evidence="1">
    <location>
        <begin position="23"/>
        <end position="45"/>
    </location>
</feature>
<dbReference type="OrthoDB" id="7068235at2"/>
<evidence type="ECO:0000256" key="2">
    <source>
        <dbReference type="SAM" id="SignalP"/>
    </source>
</evidence>
<organism evidence="3 4">
    <name type="scientific">Gallaecimonas xiamenensis 3-C-1</name>
    <dbReference type="NCBI Taxonomy" id="745411"/>
    <lineage>
        <taxon>Bacteria</taxon>
        <taxon>Pseudomonadati</taxon>
        <taxon>Pseudomonadota</taxon>
        <taxon>Gammaproteobacteria</taxon>
        <taxon>Enterobacterales</taxon>
        <taxon>Gallaecimonadaceae</taxon>
        <taxon>Gallaecimonas</taxon>
    </lineage>
</organism>
<evidence type="ECO:0000313" key="4">
    <source>
        <dbReference type="Proteomes" id="UP000006755"/>
    </source>
</evidence>
<protein>
    <submittedName>
        <fullName evidence="3">Uncharacterized protein</fullName>
    </submittedName>
</protein>
<gene>
    <name evidence="3" type="ORF">B3C1_03855</name>
</gene>
<proteinExistence type="predicted"/>
<evidence type="ECO:0000256" key="1">
    <source>
        <dbReference type="SAM" id="MobiDB-lite"/>
    </source>
</evidence>
<dbReference type="Proteomes" id="UP000006755">
    <property type="component" value="Unassembled WGS sequence"/>
</dbReference>
<dbReference type="eggNOG" id="ENOG5032YU8">
    <property type="taxonomic scope" value="Bacteria"/>
</dbReference>